<dbReference type="InParanoid" id="R9T997"/>
<dbReference type="SUPFAM" id="SSF56281">
    <property type="entry name" value="Metallo-hydrolase/oxidoreductase"/>
    <property type="match status" value="1"/>
</dbReference>
<dbReference type="PANTHER" id="PTHR46018">
    <property type="entry name" value="ZINC PHOSPHODIESTERASE ELAC PROTEIN 1"/>
    <property type="match status" value="1"/>
</dbReference>
<dbReference type="HOGENOM" id="CLU_074581_0_0_2"/>
<dbReference type="Proteomes" id="UP000014070">
    <property type="component" value="Chromosome"/>
</dbReference>
<dbReference type="GO" id="GO:0042781">
    <property type="term" value="F:3'-tRNA processing endoribonuclease activity"/>
    <property type="evidence" value="ECO:0007669"/>
    <property type="project" value="TreeGrafter"/>
</dbReference>
<dbReference type="OrthoDB" id="73420at2157"/>
<keyword evidence="3" id="KW-1185">Reference proteome</keyword>
<dbReference type="PANTHER" id="PTHR46018:SF7">
    <property type="entry name" value="RIBONUCLEASE Z"/>
    <property type="match status" value="1"/>
</dbReference>
<dbReference type="STRING" id="1295009.MMINT_05850"/>
<evidence type="ECO:0000313" key="3">
    <source>
        <dbReference type="Proteomes" id="UP000014070"/>
    </source>
</evidence>
<evidence type="ECO:0000259" key="1">
    <source>
        <dbReference type="Pfam" id="PF12706"/>
    </source>
</evidence>
<organism evidence="2 3">
    <name type="scientific">Methanomassiliicoccus intestinalis (strain Issoire-Mx1)</name>
    <dbReference type="NCBI Taxonomy" id="1295009"/>
    <lineage>
        <taxon>Archaea</taxon>
        <taxon>Methanobacteriati</taxon>
        <taxon>Thermoplasmatota</taxon>
        <taxon>Thermoplasmata</taxon>
        <taxon>Methanomassiliicoccales</taxon>
        <taxon>Methanomassiliicoccaceae</taxon>
        <taxon>Methanomassiliicoccus</taxon>
    </lineage>
</organism>
<reference evidence="2 3" key="1">
    <citation type="journal article" date="2013" name="Genome Announc.">
        <title>Genome sequence of 'Candidatus Methanomassiliicoccus intestinalis' Issoire-Mx1, a third thermoplasmatales-related methanogenic archaeon from human feces.</title>
        <authorList>
            <person name="Borrel G."/>
            <person name="Harris H.M."/>
            <person name="Parisot N."/>
            <person name="Gaci N."/>
            <person name="Tottey W."/>
            <person name="Mihajlovski A."/>
            <person name="Deane J."/>
            <person name="Gribaldo S."/>
            <person name="Bardot O."/>
            <person name="Peyretaillade E."/>
            <person name="Peyret P."/>
            <person name="O'Toole P.W."/>
            <person name="Brugere J.F."/>
        </authorList>
    </citation>
    <scope>NUCLEOTIDE SEQUENCE [LARGE SCALE GENOMIC DNA]</scope>
    <source>
        <strain evidence="2 3">Issoire-Mx1</strain>
    </source>
</reference>
<dbReference type="EMBL" id="CP005934">
    <property type="protein sequence ID" value="AGN25958.1"/>
    <property type="molecule type" value="Genomic_DNA"/>
</dbReference>
<dbReference type="Pfam" id="PF12706">
    <property type="entry name" value="Lactamase_B_2"/>
    <property type="match status" value="1"/>
</dbReference>
<dbReference type="InterPro" id="IPR001279">
    <property type="entry name" value="Metallo-B-lactamas"/>
</dbReference>
<dbReference type="Gene3D" id="3.60.15.10">
    <property type="entry name" value="Ribonuclease Z/Hydroxyacylglutathione hydrolase-like"/>
    <property type="match status" value="1"/>
</dbReference>
<dbReference type="GeneID" id="41323011"/>
<dbReference type="RefSeq" id="WP_020448483.1">
    <property type="nucleotide sequence ID" value="NC_021353.1"/>
</dbReference>
<name>R9T997_METII</name>
<protein>
    <recommendedName>
        <fullName evidence="1">Metallo-beta-lactamase domain-containing protein</fullName>
    </recommendedName>
</protein>
<dbReference type="KEGG" id="mer:MMINT_05850"/>
<evidence type="ECO:0000313" key="2">
    <source>
        <dbReference type="EMBL" id="AGN25958.1"/>
    </source>
</evidence>
<sequence length="288" mass="31727">MSLKSEIMPELQTTRLTFLGTGGGRFATMYQARATGGIYLADTLRLHIDPGPSALYNMKRLSIDPIKTDGILLSHCHPDHYSDAEILTEGMSHGGIVKRGALIGSKSVILGEGEFDSPISNYHRSICARVSAVSAGDRFRIGNMVIDATPTQHSDPYGVGFRIHTRNGIISYVSDSEITDKVIAAHRGARVLILNLTRPLCAKVPFHLCTEEAAVFAREIVPEMVILTHLGMKLLREGVDKQVKYIKENSGTRVLAGEDLMKISIGKDITVKRFQDPTNHYTSYPKYD</sequence>
<proteinExistence type="predicted"/>
<dbReference type="AlphaFoldDB" id="R9T997"/>
<feature type="domain" description="Metallo-beta-lactamase" evidence="1">
    <location>
        <begin position="45"/>
        <end position="229"/>
    </location>
</feature>
<gene>
    <name evidence="2" type="ORF">MMINT_05850</name>
</gene>
<accession>R9T997</accession>
<dbReference type="InterPro" id="IPR036866">
    <property type="entry name" value="RibonucZ/Hydroxyglut_hydro"/>
</dbReference>
<dbReference type="CDD" id="cd07741">
    <property type="entry name" value="metallo-hydrolase-like_MBL-fold"/>
    <property type="match status" value="1"/>
</dbReference>